<dbReference type="CDD" id="cd02976">
    <property type="entry name" value="NrdH"/>
    <property type="match status" value="1"/>
</dbReference>
<dbReference type="KEGG" id="upl:DSM104440_00373"/>
<dbReference type="InParanoid" id="A0A6M4H229"/>
<dbReference type="InterPro" id="IPR002109">
    <property type="entry name" value="Glutaredoxin"/>
</dbReference>
<evidence type="ECO:0000313" key="2">
    <source>
        <dbReference type="EMBL" id="QJR13589.1"/>
    </source>
</evidence>
<dbReference type="InterPro" id="IPR051548">
    <property type="entry name" value="Grx-like_ET"/>
</dbReference>
<name>A0A6M4H229_9PROT</name>
<dbReference type="PANTHER" id="PTHR34386:SF1">
    <property type="entry name" value="GLUTAREDOXIN-LIKE PROTEIN NRDH"/>
    <property type="match status" value="1"/>
</dbReference>
<evidence type="ECO:0000259" key="1">
    <source>
        <dbReference type="Pfam" id="PF00462"/>
    </source>
</evidence>
<dbReference type="RefSeq" id="WP_171160306.1">
    <property type="nucleotide sequence ID" value="NZ_CP053073.1"/>
</dbReference>
<organism evidence="2 3">
    <name type="scientific">Usitatibacter palustris</name>
    <dbReference type="NCBI Taxonomy" id="2732487"/>
    <lineage>
        <taxon>Bacteria</taxon>
        <taxon>Pseudomonadati</taxon>
        <taxon>Pseudomonadota</taxon>
        <taxon>Betaproteobacteria</taxon>
        <taxon>Nitrosomonadales</taxon>
        <taxon>Usitatibacteraceae</taxon>
        <taxon>Usitatibacter</taxon>
    </lineage>
</organism>
<dbReference type="PANTHER" id="PTHR34386">
    <property type="entry name" value="GLUTAREDOXIN"/>
    <property type="match status" value="1"/>
</dbReference>
<protein>
    <recommendedName>
        <fullName evidence="1">Glutaredoxin domain-containing protein</fullName>
    </recommendedName>
</protein>
<reference evidence="2 3" key="1">
    <citation type="submission" date="2020-04" db="EMBL/GenBank/DDBJ databases">
        <title>Usitatibacter rugosus gen. nov., sp. nov. and Usitatibacter palustris sp. nov., novel members of Usitatibacteraceae fam. nov. within the order Nitrosomonadales isolated from soil.</title>
        <authorList>
            <person name="Huber K.J."/>
            <person name="Neumann-Schaal M."/>
            <person name="Geppert A."/>
            <person name="Luckner M."/>
            <person name="Wanner G."/>
            <person name="Overmann J."/>
        </authorList>
    </citation>
    <scope>NUCLEOTIDE SEQUENCE [LARGE SCALE GENOMIC DNA]</scope>
    <source>
        <strain evidence="2 3">Swamp67</strain>
    </source>
</reference>
<dbReference type="GO" id="GO:0009055">
    <property type="term" value="F:electron transfer activity"/>
    <property type="evidence" value="ECO:0007669"/>
    <property type="project" value="TreeGrafter"/>
</dbReference>
<dbReference type="AlphaFoldDB" id="A0A6M4H229"/>
<dbReference type="EMBL" id="CP053073">
    <property type="protein sequence ID" value="QJR13589.1"/>
    <property type="molecule type" value="Genomic_DNA"/>
</dbReference>
<evidence type="ECO:0000313" key="3">
    <source>
        <dbReference type="Proteomes" id="UP000503096"/>
    </source>
</evidence>
<dbReference type="GO" id="GO:0045454">
    <property type="term" value="P:cell redox homeostasis"/>
    <property type="evidence" value="ECO:0007669"/>
    <property type="project" value="TreeGrafter"/>
</dbReference>
<sequence>MKLLMAIFVALVVWKACDGVQASRARNAIVATADADVILYATDWCGYCRATRKFLDDKGIAYVEFDIEKNEEGARQYKALNVRGVPILLVKGNVVQGYDPDGILAALK</sequence>
<dbReference type="PROSITE" id="PS51354">
    <property type="entry name" value="GLUTAREDOXIN_2"/>
    <property type="match status" value="1"/>
</dbReference>
<dbReference type="Proteomes" id="UP000503096">
    <property type="component" value="Chromosome"/>
</dbReference>
<gene>
    <name evidence="2" type="ORF">DSM104440_00373</name>
</gene>
<proteinExistence type="predicted"/>
<accession>A0A6M4H229</accession>
<dbReference type="Pfam" id="PF00462">
    <property type="entry name" value="Glutaredoxin"/>
    <property type="match status" value="1"/>
</dbReference>
<keyword evidence="3" id="KW-1185">Reference proteome</keyword>
<dbReference type="SUPFAM" id="SSF52833">
    <property type="entry name" value="Thioredoxin-like"/>
    <property type="match status" value="1"/>
</dbReference>
<feature type="domain" description="Glutaredoxin" evidence="1">
    <location>
        <begin position="37"/>
        <end position="95"/>
    </location>
</feature>
<dbReference type="InterPro" id="IPR036249">
    <property type="entry name" value="Thioredoxin-like_sf"/>
</dbReference>
<dbReference type="Gene3D" id="3.40.30.10">
    <property type="entry name" value="Glutaredoxin"/>
    <property type="match status" value="1"/>
</dbReference>